<accession>A0A1S1HPF5</accession>
<keyword evidence="1" id="KW-1133">Transmembrane helix</keyword>
<dbReference type="AlphaFoldDB" id="A0A1S1HPF5"/>
<keyword evidence="3" id="KW-1185">Reference proteome</keyword>
<organism evidence="2 3">
    <name type="scientific">Edaphosphingomonas haloaromaticamans</name>
    <dbReference type="NCBI Taxonomy" id="653954"/>
    <lineage>
        <taxon>Bacteria</taxon>
        <taxon>Pseudomonadati</taxon>
        <taxon>Pseudomonadota</taxon>
        <taxon>Alphaproteobacteria</taxon>
        <taxon>Sphingomonadales</taxon>
        <taxon>Rhizorhabdaceae</taxon>
        <taxon>Edaphosphingomonas</taxon>
    </lineage>
</organism>
<evidence type="ECO:0000313" key="2">
    <source>
        <dbReference type="EMBL" id="OHT22240.1"/>
    </source>
</evidence>
<evidence type="ECO:0008006" key="4">
    <source>
        <dbReference type="Google" id="ProtNLM"/>
    </source>
</evidence>
<keyword evidence="1" id="KW-0472">Membrane</keyword>
<evidence type="ECO:0000256" key="1">
    <source>
        <dbReference type="SAM" id="Phobius"/>
    </source>
</evidence>
<dbReference type="Proteomes" id="UP000179467">
    <property type="component" value="Unassembled WGS sequence"/>
</dbReference>
<dbReference type="OrthoDB" id="7572274at2"/>
<reference evidence="2 3" key="1">
    <citation type="submission" date="2016-09" db="EMBL/GenBank/DDBJ databases">
        <title>Metabolic pathway, cell adaptation mechanisms and a novel monoxygenase revealed through proteogenomic-transcription analysis of a Sphingomonas haloaromaticamans strain degrading the fungicide ortho-phenylphenol.</title>
        <authorList>
            <person name="Perruchon C."/>
            <person name="Papadopoulou E.S."/>
            <person name="Rousidou C."/>
            <person name="Vasileiadis S."/>
            <person name="Tanou G."/>
            <person name="Amoutzias G."/>
            <person name="Molassiotis A."/>
            <person name="Karpouzas D.G."/>
        </authorList>
    </citation>
    <scope>NUCLEOTIDE SEQUENCE [LARGE SCALE GENOMIC DNA]</scope>
    <source>
        <strain evidence="2 3">P3</strain>
    </source>
</reference>
<protein>
    <recommendedName>
        <fullName evidence="4">PilZ domain-containing protein</fullName>
    </recommendedName>
</protein>
<gene>
    <name evidence="2" type="ORF">BHE75_04265</name>
</gene>
<sequence length="181" mass="19389">MSLAAKLRQTFDEDEERRSTRTRLLLDGGVRHGTEDFADITVHDLSVDGFRAESAMELSPGMTVEIDLPGIGVREADVMWAGYPYAGCAFVQPLLREQVRAALAESPVVWGEFGGSEDMTSAVSRGAAIQIAAAVAEAVTPPATAGETERPLPFGTRLRSILVINGLLWAGIVAVAWMLFG</sequence>
<evidence type="ECO:0000313" key="3">
    <source>
        <dbReference type="Proteomes" id="UP000179467"/>
    </source>
</evidence>
<feature type="transmembrane region" description="Helical" evidence="1">
    <location>
        <begin position="160"/>
        <end position="180"/>
    </location>
</feature>
<dbReference type="RefSeq" id="WP_070936231.1">
    <property type="nucleotide sequence ID" value="NZ_MIPT01000001.1"/>
</dbReference>
<comment type="caution">
    <text evidence="2">The sequence shown here is derived from an EMBL/GenBank/DDBJ whole genome shotgun (WGS) entry which is preliminary data.</text>
</comment>
<dbReference type="SUPFAM" id="SSF141371">
    <property type="entry name" value="PilZ domain-like"/>
    <property type="match status" value="1"/>
</dbReference>
<proteinExistence type="predicted"/>
<keyword evidence="1" id="KW-0812">Transmembrane</keyword>
<dbReference type="EMBL" id="MIPT01000001">
    <property type="protein sequence ID" value="OHT22240.1"/>
    <property type="molecule type" value="Genomic_DNA"/>
</dbReference>
<name>A0A1S1HPF5_9SPHN</name>